<evidence type="ECO:0000313" key="2">
    <source>
        <dbReference type="EMBL" id="KAF8651366.1"/>
    </source>
</evidence>
<dbReference type="PANTHER" id="PTHR31170">
    <property type="entry name" value="BNAC04G53230D PROTEIN"/>
    <property type="match status" value="1"/>
</dbReference>
<sequence>MDKMVSYMTREIDLFWSKESEDGNKLCSIHKVPQHILEVDRNAYEPIILSIGPYHHGAPNLLSMEKEKWKCLDFILKLNCEVTLKDYVRAVYKVEKKARGYYSEEEKRYIQILLQKVLVRKLRVIALCKDMQQRIVKKALHRDRIVECVEDILRQFPKGIELKKREYGIHDRHSLLDIKFGKGVLEVPCFLIDENTESLFKNLIAFEQMDSQYENYITAYIAFMSELVSTPEDAILLSQKGILVHMLDNDDEVSAMFTRLSTHLIFGKQVRMSQVQRTGIKQVNIGELVRSMKQELDYYWSLGSDNDYGTDSCLIYKFQQHIRDTNRFSYEPCIVSIGPYHHRSASTLGMEKVKWGYLDVVTKLNCHRNLLDYLTEIGGLAKQARNSYSEDINMNNEAFLQMLLLDGCFILCSLGGVLGLVQERQAQDRSAGPEETRAVATEQIEQDNNEDIITEGDEACQNTTQCSSEDDVGYKQDCKRIGHWFVRFMNHDILLLENQIPFFVVKKIFELVTTDHVSPPCLTDELAKYVEAALRFYPKAIMDSDRPKEFHHLLHLSHIYFQPSQRLEEECSYQFGSRYIHRFLSFGRKYFRIRHFTENNEQISAFNDEQSLSQVGNQLNRWRRAAQYIEAGVKFKKREYDIFNPHSLLDIRFSNGVMDIPCLIVDEYTGSLFRNLIAFEQTCPQFGDDFTAYIVFLSQLISMPEDVTLLVQRQIIVHHLDNDESVSDLFTMLSKDVVFDFNGNYYLKFLCQTMEAHYQSRINRWMAWLWLNHFSNPWMAVGAFATVIVLVCTIVQTVYGILAYVNPPE</sequence>
<dbReference type="Pfam" id="PF03140">
    <property type="entry name" value="DUF247"/>
    <property type="match status" value="3"/>
</dbReference>
<organism evidence="2 3">
    <name type="scientific">Digitaria exilis</name>
    <dbReference type="NCBI Taxonomy" id="1010633"/>
    <lineage>
        <taxon>Eukaryota</taxon>
        <taxon>Viridiplantae</taxon>
        <taxon>Streptophyta</taxon>
        <taxon>Embryophyta</taxon>
        <taxon>Tracheophyta</taxon>
        <taxon>Spermatophyta</taxon>
        <taxon>Magnoliopsida</taxon>
        <taxon>Liliopsida</taxon>
        <taxon>Poales</taxon>
        <taxon>Poaceae</taxon>
        <taxon>PACMAD clade</taxon>
        <taxon>Panicoideae</taxon>
        <taxon>Panicodae</taxon>
        <taxon>Paniceae</taxon>
        <taxon>Anthephorinae</taxon>
        <taxon>Digitaria</taxon>
    </lineage>
</organism>
<keyword evidence="1" id="KW-0812">Transmembrane</keyword>
<dbReference type="InterPro" id="IPR004158">
    <property type="entry name" value="DUF247_pln"/>
</dbReference>
<keyword evidence="1" id="KW-1133">Transmembrane helix</keyword>
<dbReference type="OrthoDB" id="672127at2759"/>
<comment type="caution">
    <text evidence="2">The sequence shown here is derived from an EMBL/GenBank/DDBJ whole genome shotgun (WGS) entry which is preliminary data.</text>
</comment>
<proteinExistence type="predicted"/>
<keyword evidence="3" id="KW-1185">Reference proteome</keyword>
<dbReference type="Proteomes" id="UP000636709">
    <property type="component" value="Unassembled WGS sequence"/>
</dbReference>
<reference evidence="2" key="1">
    <citation type="submission" date="2020-07" db="EMBL/GenBank/DDBJ databases">
        <title>Genome sequence and genetic diversity analysis of an under-domesticated orphan crop, white fonio (Digitaria exilis).</title>
        <authorList>
            <person name="Bennetzen J.L."/>
            <person name="Chen S."/>
            <person name="Ma X."/>
            <person name="Wang X."/>
            <person name="Yssel A.E.J."/>
            <person name="Chaluvadi S.R."/>
            <person name="Johnson M."/>
            <person name="Gangashetty P."/>
            <person name="Hamidou F."/>
            <person name="Sanogo M.D."/>
            <person name="Zwaenepoel A."/>
            <person name="Wallace J."/>
            <person name="Van De Peer Y."/>
            <person name="Van Deynze A."/>
        </authorList>
    </citation>
    <scope>NUCLEOTIDE SEQUENCE</scope>
    <source>
        <tissue evidence="2">Leaves</tissue>
    </source>
</reference>
<protein>
    <submittedName>
        <fullName evidence="2">Uncharacterized protein</fullName>
    </submittedName>
</protein>
<gene>
    <name evidence="2" type="ORF">HU200_063624</name>
</gene>
<dbReference type="EMBL" id="JACEFO010002685">
    <property type="protein sequence ID" value="KAF8651366.1"/>
    <property type="molecule type" value="Genomic_DNA"/>
</dbReference>
<name>A0A835DWE1_9POAL</name>
<dbReference type="AlphaFoldDB" id="A0A835DWE1"/>
<evidence type="ECO:0000313" key="3">
    <source>
        <dbReference type="Proteomes" id="UP000636709"/>
    </source>
</evidence>
<feature type="transmembrane region" description="Helical" evidence="1">
    <location>
        <begin position="778"/>
        <end position="805"/>
    </location>
</feature>
<keyword evidence="1" id="KW-0472">Membrane</keyword>
<accession>A0A835DWE1</accession>
<dbReference type="PANTHER" id="PTHR31170:SF18">
    <property type="entry name" value="(WILD MALAYSIAN BANANA) HYPOTHETICAL PROTEIN"/>
    <property type="match status" value="1"/>
</dbReference>
<evidence type="ECO:0000256" key="1">
    <source>
        <dbReference type="SAM" id="Phobius"/>
    </source>
</evidence>